<keyword evidence="2" id="KW-0808">Transferase</keyword>
<dbReference type="EMBL" id="LR778301">
    <property type="protein sequence ID" value="CAB1368891.1"/>
    <property type="molecule type" value="Genomic_DNA"/>
</dbReference>
<organism evidence="2 3">
    <name type="scientific">Denitratisoma oestradiolicum</name>
    <dbReference type="NCBI Taxonomy" id="311182"/>
    <lineage>
        <taxon>Bacteria</taxon>
        <taxon>Pseudomonadati</taxon>
        <taxon>Pseudomonadota</taxon>
        <taxon>Betaproteobacteria</taxon>
        <taxon>Nitrosomonadales</taxon>
        <taxon>Sterolibacteriaceae</taxon>
        <taxon>Denitratisoma</taxon>
    </lineage>
</organism>
<sequence length="235" mass="27162">MHFQDWLETPQGYYVLQWALHKHELLLADVFGFNAVQVGLPRYDFLRGNRMPFRFHCDESGLVDVRAVPGHLPFASQSVDLVVLPHVLEFADNPHHVLREVERVLVPEGQVVVTGFNPFSLWGVRRRLSRHPLADPPWDGRYISVPRLKDWFALLGFETRGGAFGRYAPPFRQEKWLNRSRFLEAAGDRWWPYGGAVYVLQAIKRQAGMRLVTPTWHDRKARAKAMVAVTQRNGQ</sequence>
<evidence type="ECO:0000313" key="2">
    <source>
        <dbReference type="EMBL" id="CAB1368891.1"/>
    </source>
</evidence>
<dbReference type="GO" id="GO:0008757">
    <property type="term" value="F:S-adenosylmethionine-dependent methyltransferase activity"/>
    <property type="evidence" value="ECO:0007669"/>
    <property type="project" value="InterPro"/>
</dbReference>
<dbReference type="KEGG" id="doe:DENOEST_1726"/>
<name>A0A6S6XSD1_9PROT</name>
<dbReference type="Proteomes" id="UP000515733">
    <property type="component" value="Chromosome"/>
</dbReference>
<dbReference type="RefSeq" id="WP_232096472.1">
    <property type="nucleotide sequence ID" value="NZ_LR778301.1"/>
</dbReference>
<reference evidence="2 3" key="1">
    <citation type="submission" date="2020-03" db="EMBL/GenBank/DDBJ databases">
        <authorList>
            <consortium name="Genoscope - CEA"/>
            <person name="William W."/>
        </authorList>
    </citation>
    <scope>NUCLEOTIDE SEQUENCE [LARGE SCALE GENOMIC DNA]</scope>
    <source>
        <strain evidence="3">DSM 16959</strain>
    </source>
</reference>
<accession>A0A6S6XSD1</accession>
<dbReference type="GO" id="GO:0032259">
    <property type="term" value="P:methylation"/>
    <property type="evidence" value="ECO:0007669"/>
    <property type="project" value="UniProtKB-KW"/>
</dbReference>
<feature type="domain" description="Methyltransferase type 11" evidence="1">
    <location>
        <begin position="69"/>
        <end position="113"/>
    </location>
</feature>
<dbReference type="InterPro" id="IPR013216">
    <property type="entry name" value="Methyltransf_11"/>
</dbReference>
<dbReference type="SUPFAM" id="SSF53335">
    <property type="entry name" value="S-adenosyl-L-methionine-dependent methyltransferases"/>
    <property type="match status" value="1"/>
</dbReference>
<gene>
    <name evidence="2" type="ORF">DENOEST_1726</name>
</gene>
<proteinExistence type="predicted"/>
<dbReference type="Pfam" id="PF08241">
    <property type="entry name" value="Methyltransf_11"/>
    <property type="match status" value="1"/>
</dbReference>
<dbReference type="AlphaFoldDB" id="A0A6S6XSD1"/>
<evidence type="ECO:0000259" key="1">
    <source>
        <dbReference type="Pfam" id="PF08241"/>
    </source>
</evidence>
<protein>
    <submittedName>
        <fullName evidence="2">Methyltransferase type 11</fullName>
    </submittedName>
</protein>
<keyword evidence="2" id="KW-0489">Methyltransferase</keyword>
<dbReference type="Gene3D" id="3.40.50.150">
    <property type="entry name" value="Vaccinia Virus protein VP39"/>
    <property type="match status" value="1"/>
</dbReference>
<evidence type="ECO:0000313" key="3">
    <source>
        <dbReference type="Proteomes" id="UP000515733"/>
    </source>
</evidence>
<dbReference type="InterPro" id="IPR029063">
    <property type="entry name" value="SAM-dependent_MTases_sf"/>
</dbReference>
<keyword evidence="3" id="KW-1185">Reference proteome</keyword>